<dbReference type="InterPro" id="IPR013968">
    <property type="entry name" value="PKS_KR"/>
</dbReference>
<dbReference type="InterPro" id="IPR036291">
    <property type="entry name" value="NAD(P)-bd_dom_sf"/>
</dbReference>
<dbReference type="InterPro" id="IPR009081">
    <property type="entry name" value="PP-bd_ACP"/>
</dbReference>
<dbReference type="GO" id="GO:0006633">
    <property type="term" value="P:fatty acid biosynthetic process"/>
    <property type="evidence" value="ECO:0007669"/>
    <property type="project" value="InterPro"/>
</dbReference>
<evidence type="ECO:0000256" key="3">
    <source>
        <dbReference type="ARBA" id="ARBA00022679"/>
    </source>
</evidence>
<keyword evidence="6" id="KW-0511">Multifunctional enzyme</keyword>
<dbReference type="InterPro" id="IPR011032">
    <property type="entry name" value="GroES-like_sf"/>
</dbReference>
<dbReference type="InterPro" id="IPR016036">
    <property type="entry name" value="Malonyl_transacylase_ACP-bd"/>
</dbReference>
<dbReference type="Pfam" id="PF00109">
    <property type="entry name" value="ketoacyl-synt"/>
    <property type="match status" value="1"/>
</dbReference>
<dbReference type="SUPFAM" id="SSF53335">
    <property type="entry name" value="S-adenosyl-L-methionine-dependent methyltransferases"/>
    <property type="match status" value="1"/>
</dbReference>
<dbReference type="Gene3D" id="3.10.129.110">
    <property type="entry name" value="Polyketide synthase dehydratase"/>
    <property type="match status" value="1"/>
</dbReference>
<dbReference type="Gene3D" id="3.40.366.10">
    <property type="entry name" value="Malonyl-Coenzyme A Acyl Carrier Protein, domain 2"/>
    <property type="match status" value="1"/>
</dbReference>
<evidence type="ECO:0000256" key="5">
    <source>
        <dbReference type="ARBA" id="ARBA00023002"/>
    </source>
</evidence>
<dbReference type="InterPro" id="IPR020841">
    <property type="entry name" value="PKS_Beta-ketoAc_synthase_dom"/>
</dbReference>
<dbReference type="InterPro" id="IPR042104">
    <property type="entry name" value="PKS_dehydratase_sf"/>
</dbReference>
<dbReference type="Proteomes" id="UP000813385">
    <property type="component" value="Unassembled WGS sequence"/>
</dbReference>
<dbReference type="Pfam" id="PF08242">
    <property type="entry name" value="Methyltransf_12"/>
    <property type="match status" value="1"/>
</dbReference>
<dbReference type="Gene3D" id="1.10.1200.10">
    <property type="entry name" value="ACP-like"/>
    <property type="match status" value="1"/>
</dbReference>
<dbReference type="GO" id="GO:0031177">
    <property type="term" value="F:phosphopantetheine binding"/>
    <property type="evidence" value="ECO:0007669"/>
    <property type="project" value="InterPro"/>
</dbReference>
<dbReference type="PROSITE" id="PS52004">
    <property type="entry name" value="KS3_2"/>
    <property type="match status" value="1"/>
</dbReference>
<feature type="region of interest" description="N-terminal hotdog fold" evidence="8">
    <location>
        <begin position="968"/>
        <end position="1104"/>
    </location>
</feature>
<evidence type="ECO:0000313" key="13">
    <source>
        <dbReference type="Proteomes" id="UP000813385"/>
    </source>
</evidence>
<sequence>MDESNPLPPAPVAIIGMSGKFPGEATTPAKLWDLCSAGRDAWTPIPATRFNQEAFYHPDSSRNGSNNVKGGFFLEGDLARFDAPFFGFTKAEAASLDPEQRLLLECAYETFENAGIRLEDVSGTETGVYVGTFMNDWGEITRRDPDALPMYQPTGSGHSMLAGRLSYFYNLRGPSMTVDTACSASFVALHNACSALRNGECETALVGGVNSLLNHDFLSTMSSMSFLSADGRSYTYDKRANGYARGEGVACVLLKPLDRAIRDGDTIRAVIRGVALNQDGRTPGITHPSGTQQAALIRRVYATAGLDPADTSYVETHGTGTQAGDVTEAKALHEAFGEREGRPPLVVGSVKTSIGHLEGASGLAGLIKTVMMLEKEVILPNAGFAEPNDKIRLREWNMEVPTLSRPWISDDGVLRASINNFGYAGTNAHVIVEQASGYLRRLGVRELPKTNGHHAGNSTVGAPSNKIHDSGSNGVTYVNGQNSVQPLVFALSANDSVSSKQQALRLAAYLRNNNTLQESQLLRRLAATLSERRSQFPWKTALAASSVEELASALEMAKSQNSPKVPNLGFAFNGQGAQWHAMGRELLVVPAFRDSLAQSSSCLASLGADWDLVDELSRDADASRVNEATISQPLCTILQIALVDLLGSWDIRPAAVVGHSSGELAAAYAAGLATRREVVAAAYLRGIAAASSNSGHRCPGAMAAIPAPEERVVDLMGRVRQGSVAIACYNSPSILTVSGDDTAVSELVDICNAEGINARKLLVDVAYHSSRMATVAEGYIAAMTKAAEVPSAEEMTIRHTCDMFSSVTGARCSDGAILGPQYWADNLTNPVRFTDAVTAMCAETRSKAQKAAISRKKASIDCIVEIGPHGALAAPIRQILQSQSRFSTVTYISALTRNHNALDTALNLAARLYEKGYGVDLAAVNGGVCSANAPLLTDLPAYSWNHETSYWAEPRASKQYRNRRWPRHDLLGAPVNFSNDLEPRWRNWVRVSELPWLRDHRINGLIVYPAAGFIAMAVEGVRQRAIARGTDVEGYELRDVRIGQALVIPEPVEEVETMVTMRPYAESARGSSTVWDEFTVFSAAEDGSWTEHCRGLVSARPRAPPNEVNGAALLEAERQWHVENRREAEAACANFRTAAELYAAFASIGLEYEGTFTSVSSTSFGGGRALGQVIYPDVEACMPMQHHSPFVIHPAFLDSAFQVAFFGVAGGKGAMVPTFITKAYISDGVTRTAGDELAVYTKVDRVGQRETDISLQIYDNNVDEAKAVVSVTGLTMTSLGGGADGSGKEAPQGCYTLRWRPDPELLLPEQLAPLCEGLRTQGPDDETLKLLDEATFYMAEEALAKVPVDKLSTLTDKSKKLYGSFEGLLAKVYAGDMPQDVSRWTRTSAEERAAVWERVKAAGDEGALYLALRADLHRIILEETDPLSVVMKDDVLGRYYAADVRMSTQCRQAAAYVDLLANKNPQLKILEIGAGTGGATIPILEALGGKSPDQVPRFASYDITDITTGFFEKLRLKTTPWESLLKYGRLNIEQDPGAQGYEVGSYDVIVASNVLHATEKMDRTLEHVGRLLRPGGKLVLVELMRDVRACTRIFGVFDGWWIGAADRRKDSPLLSEDDWDALLRRTGFTGLDLRVWDLPDPEVHQGTTMISRRVGEADGASEPGLSVVVAAEADIDSPVVRALRDCLPGRVGVRTVQDNQTIQDNQFADSVVVIAELFTSILKNPTDQDLDRIRSILLNRDVVLWVTRGARSVNPNLNLVSGLLATLRAEVGGLLAHLDLDPDRSEQEAASTISQVLDAVRSGIQRDLDFSERGGVVMIRRCEKEDTFSRAVASTLDTLVPEMQPFVQPGRSLKLRVDKPGLLDSLYFVDDEGMAPEGDEVDIEVQATALNFRDVMMAMGQIETYDLGAECSGVVARIGPGVKSVRVGDRVLAQAFGTFSTLARTREMFVSPIPDGISAEEAAALPIVYSTAVYALRVARLTAGETVLIHCAAGGLGQALVTLCRLAGAEVYVTVGTAAKKQFVMEKLAVSEDHIFSSRDVSFESGIMRATNGRGVDVVFNSLSSELLRATWACIASFGRFIELGKRDFAVNSRLDMAGFARNVTFAAVDLAAVIRERPEEAAAVQREAVGLVAAGKALPPQPVAVYGMEDLQTALRTMQTGRHMGKLVIKPTPTDRVMVMPQKEIRPRFRPDASYLLVGGLGGIGQAWALRMIELGAKNLIFMSPSGARSASAKAAVDKMRQLGAAVHVFECDVADKNKLSSCLTDAASLPPIKGLFHAGSNFASDLFSNMTAATYATGLRPKVHATWNLHELLPRDMDHFVLFSSAAGIVGNASQAAYTAASSFQDAFAAYRREQLGLPAVSVDLGMVGGVGHVARHVDVRRSLEAQGYAAVSPEECMAVLEAAVARPSWAKSVVAGVGEADGGSDSLVYGTPVMSLLRRAAVARAAGEVSARGGAKGSGGSAGALRVRALLKKATTVEEVEGLVSAAVLAKTCSLLMVTAEDVDVGRPMSQYGLDSLIAVEMRNWIASEIEVTVPVLQLLGSQSIGELSRGIAHQTRVVKALEMKDV</sequence>
<keyword evidence="3" id="KW-0808">Transferase</keyword>
<evidence type="ECO:0000313" key="12">
    <source>
        <dbReference type="EMBL" id="KAH7369281.1"/>
    </source>
</evidence>
<dbReference type="Pfam" id="PF08240">
    <property type="entry name" value="ADH_N"/>
    <property type="match status" value="1"/>
</dbReference>
<dbReference type="Pfam" id="PF14765">
    <property type="entry name" value="PS-DH"/>
    <property type="match status" value="1"/>
</dbReference>
<dbReference type="InterPro" id="IPR020807">
    <property type="entry name" value="PKS_DH"/>
</dbReference>
<dbReference type="InterPro" id="IPR049900">
    <property type="entry name" value="PKS_mFAS_DH"/>
</dbReference>
<accession>A0A8K0TPD0</accession>
<evidence type="ECO:0000256" key="4">
    <source>
        <dbReference type="ARBA" id="ARBA00022857"/>
    </source>
</evidence>
<dbReference type="Pfam" id="PF21089">
    <property type="entry name" value="PKS_DH_N"/>
    <property type="match status" value="1"/>
</dbReference>
<dbReference type="SMART" id="SM00822">
    <property type="entry name" value="PKS_KR"/>
    <property type="match status" value="1"/>
</dbReference>
<keyword evidence="13" id="KW-1185">Reference proteome</keyword>
<keyword evidence="2" id="KW-0597">Phosphoprotein</keyword>
<dbReference type="SUPFAM" id="SSF51735">
    <property type="entry name" value="NAD(P)-binding Rossmann-fold domains"/>
    <property type="match status" value="2"/>
</dbReference>
<evidence type="ECO:0000256" key="2">
    <source>
        <dbReference type="ARBA" id="ARBA00022553"/>
    </source>
</evidence>
<dbReference type="Pfam" id="PF02801">
    <property type="entry name" value="Ketoacyl-synt_C"/>
    <property type="match status" value="1"/>
</dbReference>
<dbReference type="SUPFAM" id="SSF47336">
    <property type="entry name" value="ACP-like"/>
    <property type="match status" value="1"/>
</dbReference>
<dbReference type="InterPro" id="IPR050091">
    <property type="entry name" value="PKS_NRPS_Biosynth_Enz"/>
</dbReference>
<dbReference type="SUPFAM" id="SSF50129">
    <property type="entry name" value="GroES-like"/>
    <property type="match status" value="1"/>
</dbReference>
<dbReference type="Gene3D" id="3.40.47.10">
    <property type="match status" value="1"/>
</dbReference>
<dbReference type="CDD" id="cd02440">
    <property type="entry name" value="AdoMet_MTases"/>
    <property type="match status" value="1"/>
</dbReference>
<dbReference type="PANTHER" id="PTHR43775">
    <property type="entry name" value="FATTY ACID SYNTHASE"/>
    <property type="match status" value="1"/>
</dbReference>
<dbReference type="SMART" id="SM00827">
    <property type="entry name" value="PKS_AT"/>
    <property type="match status" value="1"/>
</dbReference>
<feature type="domain" description="PKS/mFAS DH" evidence="11">
    <location>
        <begin position="968"/>
        <end position="1285"/>
    </location>
</feature>
<dbReference type="InterPro" id="IPR013154">
    <property type="entry name" value="ADH-like_N"/>
</dbReference>
<dbReference type="PROSITE" id="PS52019">
    <property type="entry name" value="PKS_MFAS_DH"/>
    <property type="match status" value="1"/>
</dbReference>
<evidence type="ECO:0000256" key="7">
    <source>
        <dbReference type="ARBA" id="ARBA00023315"/>
    </source>
</evidence>
<dbReference type="FunFam" id="3.40.50.720:FF:000209">
    <property type="entry name" value="Polyketide synthase Pks12"/>
    <property type="match status" value="1"/>
</dbReference>
<dbReference type="SMART" id="SM00823">
    <property type="entry name" value="PKS_PP"/>
    <property type="match status" value="1"/>
</dbReference>
<keyword evidence="1" id="KW-0596">Phosphopantetheine</keyword>
<dbReference type="InterPro" id="IPR013217">
    <property type="entry name" value="Methyltransf_12"/>
</dbReference>
<dbReference type="Gene3D" id="3.90.180.10">
    <property type="entry name" value="Medium-chain alcohol dehydrogenases, catalytic domain"/>
    <property type="match status" value="1"/>
</dbReference>
<dbReference type="SMART" id="SM00825">
    <property type="entry name" value="PKS_KS"/>
    <property type="match status" value="1"/>
</dbReference>
<feature type="region of interest" description="C-terminal hotdog fold" evidence="8">
    <location>
        <begin position="1133"/>
        <end position="1285"/>
    </location>
</feature>
<feature type="active site" description="Proton donor; for dehydratase activity" evidence="8">
    <location>
        <position position="1198"/>
    </location>
</feature>
<dbReference type="Pfam" id="PF23297">
    <property type="entry name" value="ACP_SdgA_C"/>
    <property type="match status" value="1"/>
</dbReference>
<feature type="active site" description="Proton acceptor; for dehydratase activity" evidence="8">
    <location>
        <position position="1000"/>
    </location>
</feature>
<dbReference type="InterPro" id="IPR018201">
    <property type="entry name" value="Ketoacyl_synth_AS"/>
</dbReference>
<evidence type="ECO:0000259" key="10">
    <source>
        <dbReference type="PROSITE" id="PS52004"/>
    </source>
</evidence>
<dbReference type="CDD" id="cd05195">
    <property type="entry name" value="enoyl_red"/>
    <property type="match status" value="1"/>
</dbReference>
<feature type="domain" description="Carrier" evidence="9">
    <location>
        <begin position="2482"/>
        <end position="2559"/>
    </location>
</feature>
<dbReference type="Gene3D" id="3.30.70.3290">
    <property type="match status" value="1"/>
</dbReference>
<dbReference type="GO" id="GO:0044550">
    <property type="term" value="P:secondary metabolite biosynthetic process"/>
    <property type="evidence" value="ECO:0007669"/>
    <property type="project" value="TreeGrafter"/>
</dbReference>
<dbReference type="Gene3D" id="3.40.50.150">
    <property type="entry name" value="Vaccinia Virus protein VP39"/>
    <property type="match status" value="1"/>
</dbReference>
<dbReference type="InterPro" id="IPR049551">
    <property type="entry name" value="PKS_DH_C"/>
</dbReference>
<dbReference type="InterPro" id="IPR006162">
    <property type="entry name" value="Ppantetheine_attach_site"/>
</dbReference>
<comment type="caution">
    <text evidence="12">The sequence shown here is derived from an EMBL/GenBank/DDBJ whole genome shotgun (WGS) entry which is preliminary data.</text>
</comment>
<evidence type="ECO:0000256" key="8">
    <source>
        <dbReference type="PROSITE-ProRule" id="PRU01363"/>
    </source>
</evidence>
<dbReference type="Gene3D" id="3.40.50.720">
    <property type="entry name" value="NAD(P)-binding Rossmann-like Domain"/>
    <property type="match status" value="1"/>
</dbReference>
<dbReference type="InterPro" id="IPR036736">
    <property type="entry name" value="ACP-like_sf"/>
</dbReference>
<dbReference type="EMBL" id="JAGPXD010000002">
    <property type="protein sequence ID" value="KAH7369281.1"/>
    <property type="molecule type" value="Genomic_DNA"/>
</dbReference>
<dbReference type="PROSITE" id="PS50075">
    <property type="entry name" value="CARRIER"/>
    <property type="match status" value="1"/>
</dbReference>
<dbReference type="InterPro" id="IPR016035">
    <property type="entry name" value="Acyl_Trfase/lysoPLipase"/>
</dbReference>
<reference evidence="12" key="1">
    <citation type="journal article" date="2021" name="Nat. Commun.">
        <title>Genetic determinants of endophytism in the Arabidopsis root mycobiome.</title>
        <authorList>
            <person name="Mesny F."/>
            <person name="Miyauchi S."/>
            <person name="Thiergart T."/>
            <person name="Pickel B."/>
            <person name="Atanasova L."/>
            <person name="Karlsson M."/>
            <person name="Huettel B."/>
            <person name="Barry K.W."/>
            <person name="Haridas S."/>
            <person name="Chen C."/>
            <person name="Bauer D."/>
            <person name="Andreopoulos W."/>
            <person name="Pangilinan J."/>
            <person name="LaButti K."/>
            <person name="Riley R."/>
            <person name="Lipzen A."/>
            <person name="Clum A."/>
            <person name="Drula E."/>
            <person name="Henrissat B."/>
            <person name="Kohler A."/>
            <person name="Grigoriev I.V."/>
            <person name="Martin F.M."/>
            <person name="Hacquard S."/>
        </authorList>
    </citation>
    <scope>NUCLEOTIDE SEQUENCE</scope>
    <source>
        <strain evidence="12">MPI-CAGE-AT-0016</strain>
    </source>
</reference>
<dbReference type="Pfam" id="PF00698">
    <property type="entry name" value="Acyl_transf_1"/>
    <property type="match status" value="1"/>
</dbReference>
<evidence type="ECO:0000256" key="6">
    <source>
        <dbReference type="ARBA" id="ARBA00023268"/>
    </source>
</evidence>
<dbReference type="CDD" id="cd00833">
    <property type="entry name" value="PKS"/>
    <property type="match status" value="1"/>
</dbReference>
<protein>
    <submittedName>
        <fullName evidence="12">Polyketide synthase</fullName>
    </submittedName>
</protein>
<dbReference type="InterPro" id="IPR020843">
    <property type="entry name" value="ER"/>
</dbReference>
<dbReference type="InterPro" id="IPR057326">
    <property type="entry name" value="KR_dom"/>
</dbReference>
<dbReference type="InterPro" id="IPR029063">
    <property type="entry name" value="SAM-dependent_MTases_sf"/>
</dbReference>
<dbReference type="InterPro" id="IPR014030">
    <property type="entry name" value="Ketoacyl_synth_N"/>
</dbReference>
<dbReference type="SUPFAM" id="SSF52151">
    <property type="entry name" value="FabD/lysophospholipase-like"/>
    <property type="match status" value="1"/>
</dbReference>
<dbReference type="Pfam" id="PF08659">
    <property type="entry name" value="KR"/>
    <property type="match status" value="1"/>
</dbReference>
<dbReference type="GO" id="GO:0004312">
    <property type="term" value="F:fatty acid synthase activity"/>
    <property type="evidence" value="ECO:0007669"/>
    <property type="project" value="TreeGrafter"/>
</dbReference>
<dbReference type="SUPFAM" id="SSF53901">
    <property type="entry name" value="Thiolase-like"/>
    <property type="match status" value="1"/>
</dbReference>
<gene>
    <name evidence="12" type="ORF">B0T11DRAFT_350880</name>
</gene>
<dbReference type="OrthoDB" id="329835at2759"/>
<keyword evidence="7" id="KW-0012">Acyltransferase</keyword>
<dbReference type="GO" id="GO:1901336">
    <property type="term" value="P:lactone biosynthetic process"/>
    <property type="evidence" value="ECO:0007669"/>
    <property type="project" value="UniProtKB-ARBA"/>
</dbReference>
<name>A0A8K0TPD0_9PEZI</name>
<keyword evidence="5" id="KW-0560">Oxidoreductase</keyword>
<dbReference type="InterPro" id="IPR014043">
    <property type="entry name" value="Acyl_transferase_dom"/>
</dbReference>
<dbReference type="SMART" id="SM00829">
    <property type="entry name" value="PKS_ER"/>
    <property type="match status" value="1"/>
</dbReference>
<dbReference type="InterPro" id="IPR020806">
    <property type="entry name" value="PKS_PP-bd"/>
</dbReference>
<dbReference type="PROSITE" id="PS00012">
    <property type="entry name" value="PHOSPHOPANTETHEINE"/>
    <property type="match status" value="1"/>
</dbReference>
<dbReference type="InterPro" id="IPR016039">
    <property type="entry name" value="Thiolase-like"/>
</dbReference>
<dbReference type="PANTHER" id="PTHR43775:SF29">
    <property type="entry name" value="ASPERFURANONE POLYKETIDE SYNTHASE AFOG-RELATED"/>
    <property type="match status" value="1"/>
</dbReference>
<evidence type="ECO:0000256" key="1">
    <source>
        <dbReference type="ARBA" id="ARBA00022450"/>
    </source>
</evidence>
<dbReference type="GO" id="GO:0016491">
    <property type="term" value="F:oxidoreductase activity"/>
    <property type="evidence" value="ECO:0007669"/>
    <property type="project" value="UniProtKB-KW"/>
</dbReference>
<dbReference type="InterPro" id="IPR001227">
    <property type="entry name" value="Ac_transferase_dom_sf"/>
</dbReference>
<evidence type="ECO:0000259" key="9">
    <source>
        <dbReference type="PROSITE" id="PS50075"/>
    </source>
</evidence>
<dbReference type="SUPFAM" id="SSF55048">
    <property type="entry name" value="Probable ACP-binding domain of malonyl-CoA ACP transacylase"/>
    <property type="match status" value="1"/>
</dbReference>
<feature type="domain" description="Ketosynthase family 3 (KS3)" evidence="10">
    <location>
        <begin position="9"/>
        <end position="434"/>
    </location>
</feature>
<dbReference type="PROSITE" id="PS00606">
    <property type="entry name" value="KS3_1"/>
    <property type="match status" value="1"/>
</dbReference>
<evidence type="ECO:0000259" key="11">
    <source>
        <dbReference type="PROSITE" id="PS52019"/>
    </source>
</evidence>
<proteinExistence type="predicted"/>
<keyword evidence="4" id="KW-0521">NADP</keyword>
<dbReference type="Pfam" id="PF13602">
    <property type="entry name" value="ADH_zinc_N_2"/>
    <property type="match status" value="1"/>
</dbReference>
<dbReference type="SMART" id="SM00826">
    <property type="entry name" value="PKS_DH"/>
    <property type="match status" value="1"/>
</dbReference>
<dbReference type="GO" id="GO:0004315">
    <property type="term" value="F:3-oxoacyl-[acyl-carrier-protein] synthase activity"/>
    <property type="evidence" value="ECO:0007669"/>
    <property type="project" value="InterPro"/>
</dbReference>
<dbReference type="InterPro" id="IPR014031">
    <property type="entry name" value="Ketoacyl_synth_C"/>
</dbReference>
<organism evidence="12 13">
    <name type="scientific">Plectosphaerella cucumerina</name>
    <dbReference type="NCBI Taxonomy" id="40658"/>
    <lineage>
        <taxon>Eukaryota</taxon>
        <taxon>Fungi</taxon>
        <taxon>Dikarya</taxon>
        <taxon>Ascomycota</taxon>
        <taxon>Pezizomycotina</taxon>
        <taxon>Sordariomycetes</taxon>
        <taxon>Hypocreomycetidae</taxon>
        <taxon>Glomerellales</taxon>
        <taxon>Plectosphaerellaceae</taxon>
        <taxon>Plectosphaerella</taxon>
    </lineage>
</organism>
<dbReference type="InterPro" id="IPR049552">
    <property type="entry name" value="PKS_DH_N"/>
</dbReference>